<feature type="transmembrane region" description="Helical" evidence="5">
    <location>
        <begin position="296"/>
        <end position="316"/>
    </location>
</feature>
<evidence type="ECO:0000256" key="1">
    <source>
        <dbReference type="ARBA" id="ARBA00004141"/>
    </source>
</evidence>
<evidence type="ECO:0000313" key="8">
    <source>
        <dbReference type="WBParaSite" id="TCNE_0000607601-mRNA-1"/>
    </source>
</evidence>
<dbReference type="WBParaSite" id="TCNE_0000607601-mRNA-1">
    <property type="protein sequence ID" value="TCNE_0000607601-mRNA-1"/>
    <property type="gene ID" value="TCNE_0000607601"/>
</dbReference>
<evidence type="ECO:0000313" key="7">
    <source>
        <dbReference type="Proteomes" id="UP000050794"/>
    </source>
</evidence>
<feature type="transmembrane region" description="Helical" evidence="5">
    <location>
        <begin position="169"/>
        <end position="191"/>
    </location>
</feature>
<keyword evidence="7" id="KW-1185">Reference proteome</keyword>
<reference evidence="6 7" key="2">
    <citation type="submission" date="2018-11" db="EMBL/GenBank/DDBJ databases">
        <authorList>
            <consortium name="Pathogen Informatics"/>
        </authorList>
    </citation>
    <scope>NUCLEOTIDE SEQUENCE [LARGE SCALE GENOMIC DNA]</scope>
</reference>
<feature type="transmembrane region" description="Helical" evidence="5">
    <location>
        <begin position="102"/>
        <end position="120"/>
    </location>
</feature>
<feature type="transmembrane region" description="Helical" evidence="5">
    <location>
        <begin position="27"/>
        <end position="47"/>
    </location>
</feature>
<dbReference type="AlphaFoldDB" id="A0A183UC56"/>
<organism evidence="7 8">
    <name type="scientific">Toxocara canis</name>
    <name type="common">Canine roundworm</name>
    <dbReference type="NCBI Taxonomy" id="6265"/>
    <lineage>
        <taxon>Eukaryota</taxon>
        <taxon>Metazoa</taxon>
        <taxon>Ecdysozoa</taxon>
        <taxon>Nematoda</taxon>
        <taxon>Chromadorea</taxon>
        <taxon>Rhabditida</taxon>
        <taxon>Spirurina</taxon>
        <taxon>Ascaridomorpha</taxon>
        <taxon>Ascaridoidea</taxon>
        <taxon>Toxocaridae</taxon>
        <taxon>Toxocara</taxon>
    </lineage>
</organism>
<evidence type="ECO:0000256" key="3">
    <source>
        <dbReference type="ARBA" id="ARBA00022989"/>
    </source>
</evidence>
<keyword evidence="3 5" id="KW-1133">Transmembrane helix</keyword>
<dbReference type="Proteomes" id="UP000050794">
    <property type="component" value="Unassembled WGS sequence"/>
</dbReference>
<evidence type="ECO:0000256" key="5">
    <source>
        <dbReference type="SAM" id="Phobius"/>
    </source>
</evidence>
<sequence>MNGNSSTTSLFEPSPVPIHPTHNALKAILILTLFIATFLACMLAFAARRAAIYGSALSARIFSLLSVFGGGVFLATCLLDLLPDAVEGIQRAEEVIKYQFHFPVTELLVASGFLFVTLFVRERNRSSSSGIEHLIDHHEGTLSDPAADTHRERSEDVHFDVSSHSTVRAALLVMALSLHAVFEGLSLGLILDVNTLIQIFGALLMHKTIIGFSLGLRLVQGRMRVFTVIVCCCIFSAQVLIGGFGGLAILDLISAGSAYKAALVSGGAQAIACGTFLYITCFEILPHELNQSGLRLVKLISLLSGFTLIAIMIALFPEDSSDVNARLLI</sequence>
<dbReference type="Pfam" id="PF02535">
    <property type="entry name" value="Zip"/>
    <property type="match status" value="1"/>
</dbReference>
<feature type="transmembrane region" description="Helical" evidence="5">
    <location>
        <begin position="226"/>
        <end position="250"/>
    </location>
</feature>
<evidence type="ECO:0000256" key="2">
    <source>
        <dbReference type="ARBA" id="ARBA00022692"/>
    </source>
</evidence>
<accession>A0A183UC56</accession>
<dbReference type="InterPro" id="IPR003689">
    <property type="entry name" value="ZIP"/>
</dbReference>
<protein>
    <submittedName>
        <fullName evidence="8">Zinc transporter ZIP1</fullName>
    </submittedName>
</protein>
<dbReference type="GO" id="GO:0005886">
    <property type="term" value="C:plasma membrane"/>
    <property type="evidence" value="ECO:0007669"/>
    <property type="project" value="TreeGrafter"/>
</dbReference>
<gene>
    <name evidence="6" type="ORF">TCNE_LOCUS6076</name>
</gene>
<name>A0A183UC56_TOXCA</name>
<keyword evidence="2 5" id="KW-0812">Transmembrane</keyword>
<keyword evidence="4 5" id="KW-0472">Membrane</keyword>
<feature type="transmembrane region" description="Helical" evidence="5">
    <location>
        <begin position="197"/>
        <end position="219"/>
    </location>
</feature>
<evidence type="ECO:0000256" key="4">
    <source>
        <dbReference type="ARBA" id="ARBA00023136"/>
    </source>
</evidence>
<feature type="transmembrane region" description="Helical" evidence="5">
    <location>
        <begin position="59"/>
        <end position="82"/>
    </location>
</feature>
<reference evidence="8" key="1">
    <citation type="submission" date="2016-06" db="UniProtKB">
        <authorList>
            <consortium name="WormBaseParasite"/>
        </authorList>
    </citation>
    <scope>IDENTIFICATION</scope>
</reference>
<proteinExistence type="predicted"/>
<feature type="transmembrane region" description="Helical" evidence="5">
    <location>
        <begin position="262"/>
        <end position="284"/>
    </location>
</feature>
<comment type="subcellular location">
    <subcellularLocation>
        <location evidence="1">Membrane</location>
        <topology evidence="1">Multi-pass membrane protein</topology>
    </subcellularLocation>
</comment>
<dbReference type="PANTHER" id="PTHR11040:SF140">
    <property type="entry name" value="ZRT (ZRT), IRT- (IRT-) LIKE PROTEIN TRANSPORTER"/>
    <property type="match status" value="1"/>
</dbReference>
<evidence type="ECO:0000313" key="6">
    <source>
        <dbReference type="EMBL" id="VDM37359.1"/>
    </source>
</evidence>
<dbReference type="EMBL" id="UYWY01019434">
    <property type="protein sequence ID" value="VDM37359.1"/>
    <property type="molecule type" value="Genomic_DNA"/>
</dbReference>
<dbReference type="GO" id="GO:0005385">
    <property type="term" value="F:zinc ion transmembrane transporter activity"/>
    <property type="evidence" value="ECO:0007669"/>
    <property type="project" value="TreeGrafter"/>
</dbReference>
<dbReference type="PANTHER" id="PTHR11040">
    <property type="entry name" value="ZINC/IRON TRANSPORTER"/>
    <property type="match status" value="1"/>
</dbReference>